<protein>
    <recommendedName>
        <fullName evidence="6">HAD family hydrolase</fullName>
    </recommendedName>
</protein>
<evidence type="ECO:0000256" key="1">
    <source>
        <dbReference type="ARBA" id="ARBA00001946"/>
    </source>
</evidence>
<dbReference type="InterPro" id="IPR036412">
    <property type="entry name" value="HAD-like_sf"/>
</dbReference>
<gene>
    <name evidence="5" type="ORF">S01H1_50209</name>
</gene>
<sequence>HYTEEEYRRNTGRRSDSILRDILGEKATQEEIAKITQEKEAIFKQLISQNIRSYPGVIKLITSLKEHGFKMAIASSAPMGSIQLITRSLKIHNYFDIMLSGWDLTKSKPDPEIFLQAVEKLGVKAENAIVIEDAIAGVTASKRAGIRCIAVTNTTSREELREADLIIDTLEEITIDDLEKLLGQHK</sequence>
<dbReference type="InterPro" id="IPR041492">
    <property type="entry name" value="HAD_2"/>
</dbReference>
<keyword evidence="2" id="KW-0479">Metal-binding</keyword>
<dbReference type="PANTHER" id="PTHR46193:SF18">
    <property type="entry name" value="HEXITOL PHOSPHATASE B"/>
    <property type="match status" value="1"/>
</dbReference>
<name>X0WSK9_9ZZZZ</name>
<dbReference type="PANTHER" id="PTHR46193">
    <property type="entry name" value="6-PHOSPHOGLUCONATE PHOSPHATASE"/>
    <property type="match status" value="1"/>
</dbReference>
<accession>X0WSK9</accession>
<keyword evidence="3" id="KW-0460">Magnesium</keyword>
<dbReference type="PRINTS" id="PR00413">
    <property type="entry name" value="HADHALOGNASE"/>
</dbReference>
<evidence type="ECO:0000256" key="3">
    <source>
        <dbReference type="ARBA" id="ARBA00022842"/>
    </source>
</evidence>
<dbReference type="GO" id="GO:0003824">
    <property type="term" value="F:catalytic activity"/>
    <property type="evidence" value="ECO:0007669"/>
    <property type="project" value="UniProtKB-ARBA"/>
</dbReference>
<organism evidence="5">
    <name type="scientific">marine sediment metagenome</name>
    <dbReference type="NCBI Taxonomy" id="412755"/>
    <lineage>
        <taxon>unclassified sequences</taxon>
        <taxon>metagenomes</taxon>
        <taxon>ecological metagenomes</taxon>
    </lineage>
</organism>
<evidence type="ECO:0000256" key="4">
    <source>
        <dbReference type="ARBA" id="ARBA00023277"/>
    </source>
</evidence>
<evidence type="ECO:0000313" key="5">
    <source>
        <dbReference type="EMBL" id="GAG27478.1"/>
    </source>
</evidence>
<keyword evidence="4" id="KW-0119">Carbohydrate metabolism</keyword>
<dbReference type="Gene3D" id="1.10.150.240">
    <property type="entry name" value="Putative phosphatase, domain 2"/>
    <property type="match status" value="1"/>
</dbReference>
<dbReference type="GO" id="GO:0046872">
    <property type="term" value="F:metal ion binding"/>
    <property type="evidence" value="ECO:0007669"/>
    <property type="project" value="UniProtKB-KW"/>
</dbReference>
<dbReference type="InterPro" id="IPR023214">
    <property type="entry name" value="HAD_sf"/>
</dbReference>
<dbReference type="InterPro" id="IPR023198">
    <property type="entry name" value="PGP-like_dom2"/>
</dbReference>
<dbReference type="SUPFAM" id="SSF56784">
    <property type="entry name" value="HAD-like"/>
    <property type="match status" value="1"/>
</dbReference>
<feature type="non-terminal residue" evidence="5">
    <location>
        <position position="1"/>
    </location>
</feature>
<dbReference type="InterPro" id="IPR051600">
    <property type="entry name" value="Beta-PGM-like"/>
</dbReference>
<dbReference type="NCBIfam" id="TIGR01509">
    <property type="entry name" value="HAD-SF-IA-v3"/>
    <property type="match status" value="1"/>
</dbReference>
<dbReference type="EMBL" id="BARS01032345">
    <property type="protein sequence ID" value="GAG27478.1"/>
    <property type="molecule type" value="Genomic_DNA"/>
</dbReference>
<reference evidence="5" key="1">
    <citation type="journal article" date="2014" name="Front. Microbiol.">
        <title>High frequency of phylogenetically diverse reductive dehalogenase-homologous genes in deep subseafloor sedimentary metagenomes.</title>
        <authorList>
            <person name="Kawai M."/>
            <person name="Futagami T."/>
            <person name="Toyoda A."/>
            <person name="Takaki Y."/>
            <person name="Nishi S."/>
            <person name="Hori S."/>
            <person name="Arai W."/>
            <person name="Tsubouchi T."/>
            <person name="Morono Y."/>
            <person name="Uchiyama I."/>
            <person name="Ito T."/>
            <person name="Fujiyama A."/>
            <person name="Inagaki F."/>
            <person name="Takami H."/>
        </authorList>
    </citation>
    <scope>NUCLEOTIDE SEQUENCE</scope>
    <source>
        <strain evidence="5">Expedition CK06-06</strain>
    </source>
</reference>
<comment type="caution">
    <text evidence="5">The sequence shown here is derived from an EMBL/GenBank/DDBJ whole genome shotgun (WGS) entry which is preliminary data.</text>
</comment>
<evidence type="ECO:0008006" key="6">
    <source>
        <dbReference type="Google" id="ProtNLM"/>
    </source>
</evidence>
<dbReference type="AlphaFoldDB" id="X0WSK9"/>
<dbReference type="Pfam" id="PF13419">
    <property type="entry name" value="HAD_2"/>
    <property type="match status" value="1"/>
</dbReference>
<comment type="cofactor">
    <cofactor evidence="1">
        <name>Mg(2+)</name>
        <dbReference type="ChEBI" id="CHEBI:18420"/>
    </cofactor>
</comment>
<evidence type="ECO:0000256" key="2">
    <source>
        <dbReference type="ARBA" id="ARBA00022723"/>
    </source>
</evidence>
<dbReference type="Gene3D" id="3.40.50.1000">
    <property type="entry name" value="HAD superfamily/HAD-like"/>
    <property type="match status" value="1"/>
</dbReference>
<dbReference type="NCBIfam" id="TIGR01549">
    <property type="entry name" value="HAD-SF-IA-v1"/>
    <property type="match status" value="1"/>
</dbReference>
<proteinExistence type="predicted"/>
<dbReference type="InterPro" id="IPR006439">
    <property type="entry name" value="HAD-SF_hydro_IA"/>
</dbReference>